<keyword evidence="2" id="KW-1185">Reference proteome</keyword>
<evidence type="ECO:0000313" key="1">
    <source>
        <dbReference type="EMBL" id="ERK02676.1"/>
    </source>
</evidence>
<gene>
    <name evidence="1" type="ORF">HMPREF0860_0090</name>
</gene>
<accession>A0ABP2YLA5</accession>
<name>A0ABP2YLA5_TRESO</name>
<sequence length="74" mass="8595">MNKFPCAYAAMYAKTAAHRAIPDRLFRTNAYRRKLYRADYPPDSARRRPKRMHNKITAGCKSRRKACGYADAAR</sequence>
<comment type="caution">
    <text evidence="1">The sequence shown here is derived from an EMBL/GenBank/DDBJ whole genome shotgun (WGS) entry which is preliminary data.</text>
</comment>
<proteinExistence type="predicted"/>
<protein>
    <submittedName>
        <fullName evidence="1">Uncharacterized protein</fullName>
    </submittedName>
</protein>
<dbReference type="EMBL" id="AVQI01000050">
    <property type="protein sequence ID" value="ERK02676.1"/>
    <property type="molecule type" value="Genomic_DNA"/>
</dbReference>
<dbReference type="Proteomes" id="UP000016646">
    <property type="component" value="Unassembled WGS sequence"/>
</dbReference>
<evidence type="ECO:0000313" key="2">
    <source>
        <dbReference type="Proteomes" id="UP000016646"/>
    </source>
</evidence>
<organism evidence="1 2">
    <name type="scientific">Treponema socranskii subsp. socranskii VPI DR56BR1116 = ATCC 35536</name>
    <dbReference type="NCBI Taxonomy" id="1125725"/>
    <lineage>
        <taxon>Bacteria</taxon>
        <taxon>Pseudomonadati</taxon>
        <taxon>Spirochaetota</taxon>
        <taxon>Spirochaetia</taxon>
        <taxon>Spirochaetales</taxon>
        <taxon>Treponemataceae</taxon>
        <taxon>Treponema</taxon>
    </lineage>
</organism>
<reference evidence="1 2" key="1">
    <citation type="submission" date="2013-08" db="EMBL/GenBank/DDBJ databases">
        <authorList>
            <person name="Durkin A.S."/>
            <person name="Haft D.R."/>
            <person name="McCorrison J."/>
            <person name="Torralba M."/>
            <person name="Gillis M."/>
            <person name="Haft D.H."/>
            <person name="Methe B."/>
            <person name="Sutton G."/>
            <person name="Nelson K.E."/>
        </authorList>
    </citation>
    <scope>NUCLEOTIDE SEQUENCE [LARGE SCALE GENOMIC DNA]</scope>
    <source>
        <strain evidence="1 2">ATCC 35536</strain>
    </source>
</reference>